<sequence>MQPKNNAQTIDWIQALRGMAAVLVVLTHARVVFSQGAGQEIAWKFLVHGAVGVDLFFIISGFIMVLTTQNCDGSARYCTDFVIKRFSRIWPLLFVVSVIYFFIAWGHAGDISKPYVQALLSQLIFKPVSPSVANFYSMPVDLAWTLCFEAFFYFVIAISLCFGKYRWWVALAILSMGLVIYPAVNQGFNFNFYTQPIIEWNHYLNLAIHPVVWDFVYGLIAGKIYISLRRGPPGPVAILLLLLALLAFISIPYTHQAGMYGPTIAGGGVTMFFAFVMILLASKSIKIPVAAWMIWLGTISYSLYLTHRIGFIFAKEISRWLQYTGVDEIAREWVTFSIYVFFGVVAGALFHKFAEVPLSDFIRRRLKNLASLFFNRKRNAGLEEKVLAGKTGA</sequence>
<dbReference type="GO" id="GO:0016747">
    <property type="term" value="F:acyltransferase activity, transferring groups other than amino-acyl groups"/>
    <property type="evidence" value="ECO:0007669"/>
    <property type="project" value="InterPro"/>
</dbReference>
<feature type="transmembrane region" description="Helical" evidence="1">
    <location>
        <begin position="12"/>
        <end position="33"/>
    </location>
</feature>
<dbReference type="Pfam" id="PF01757">
    <property type="entry name" value="Acyl_transf_3"/>
    <property type="match status" value="1"/>
</dbReference>
<keyword evidence="1" id="KW-1133">Transmembrane helix</keyword>
<name>A0AAX3SUR9_9BURK</name>
<feature type="transmembrane region" description="Helical" evidence="1">
    <location>
        <begin position="142"/>
        <end position="162"/>
    </location>
</feature>
<dbReference type="EMBL" id="CP017420">
    <property type="protein sequence ID" value="AOV01239.1"/>
    <property type="molecule type" value="Genomic_DNA"/>
</dbReference>
<keyword evidence="1" id="KW-0472">Membrane</keyword>
<protein>
    <submittedName>
        <fullName evidence="4">Acyltransferase</fullName>
        <ecNumber evidence="4">2.3.-.-</ecNumber>
    </submittedName>
</protein>
<dbReference type="EMBL" id="CP120956">
    <property type="protein sequence ID" value="WFF83717.1"/>
    <property type="molecule type" value="Genomic_DNA"/>
</dbReference>
<gene>
    <name evidence="3" type="ORF">BI380_07600</name>
    <name evidence="4" type="ORF">PYR84_13770</name>
</gene>
<dbReference type="GO" id="GO:0016020">
    <property type="term" value="C:membrane"/>
    <property type="evidence" value="ECO:0007669"/>
    <property type="project" value="TreeGrafter"/>
</dbReference>
<dbReference type="GO" id="GO:0000271">
    <property type="term" value="P:polysaccharide biosynthetic process"/>
    <property type="evidence" value="ECO:0007669"/>
    <property type="project" value="TreeGrafter"/>
</dbReference>
<feature type="transmembrane region" description="Helical" evidence="1">
    <location>
        <begin position="259"/>
        <end position="280"/>
    </location>
</feature>
<dbReference type="InterPro" id="IPR002656">
    <property type="entry name" value="Acyl_transf_3_dom"/>
</dbReference>
<proteinExistence type="predicted"/>
<feature type="transmembrane region" description="Helical" evidence="1">
    <location>
        <begin position="204"/>
        <end position="222"/>
    </location>
</feature>
<dbReference type="Proteomes" id="UP000095607">
    <property type="component" value="Chromosome"/>
</dbReference>
<dbReference type="InterPro" id="IPR050879">
    <property type="entry name" value="Acyltransferase_3"/>
</dbReference>
<feature type="transmembrane region" description="Helical" evidence="1">
    <location>
        <begin position="89"/>
        <end position="108"/>
    </location>
</feature>
<dbReference type="AlphaFoldDB" id="A0AAX3SUR9"/>
<evidence type="ECO:0000256" key="1">
    <source>
        <dbReference type="SAM" id="Phobius"/>
    </source>
</evidence>
<evidence type="ECO:0000313" key="5">
    <source>
        <dbReference type="Proteomes" id="UP000095607"/>
    </source>
</evidence>
<feature type="transmembrane region" description="Helical" evidence="1">
    <location>
        <begin position="45"/>
        <end position="68"/>
    </location>
</feature>
<dbReference type="KEGG" id="dts:BI380_07600"/>
<reference evidence="3 5" key="1">
    <citation type="submission" date="2016-09" db="EMBL/GenBank/DDBJ databases">
        <title>Complete genome sequence of Deltia acidovorans CM13 isolated from murine proximal colonic tissue.</title>
        <authorList>
            <person name="Saffarian A."/>
        </authorList>
    </citation>
    <scope>NUCLEOTIDE SEQUENCE [LARGE SCALE GENOMIC DNA]</scope>
    <source>
        <strain evidence="3 5">CM13</strain>
    </source>
</reference>
<dbReference type="EC" id="2.3.-.-" evidence="4"/>
<dbReference type="PANTHER" id="PTHR23028:SF53">
    <property type="entry name" value="ACYL_TRANSF_3 DOMAIN-CONTAINING PROTEIN"/>
    <property type="match status" value="1"/>
</dbReference>
<feature type="transmembrane region" description="Helical" evidence="1">
    <location>
        <begin position="167"/>
        <end position="184"/>
    </location>
</feature>
<feature type="domain" description="Acyltransferase 3" evidence="2">
    <location>
        <begin position="11"/>
        <end position="349"/>
    </location>
</feature>
<dbReference type="RefSeq" id="WP_046238586.1">
    <property type="nucleotide sequence ID" value="NZ_CBCSDN010000053.1"/>
</dbReference>
<evidence type="ECO:0000313" key="6">
    <source>
        <dbReference type="Proteomes" id="UP001219066"/>
    </source>
</evidence>
<accession>A0AAX3SUR9</accession>
<organism evidence="4 6">
    <name type="scientific">Delftia tsuruhatensis</name>
    <dbReference type="NCBI Taxonomy" id="180282"/>
    <lineage>
        <taxon>Bacteria</taxon>
        <taxon>Pseudomonadati</taxon>
        <taxon>Pseudomonadota</taxon>
        <taxon>Betaproteobacteria</taxon>
        <taxon>Burkholderiales</taxon>
        <taxon>Comamonadaceae</taxon>
        <taxon>Delftia</taxon>
    </lineage>
</organism>
<feature type="transmembrane region" description="Helical" evidence="1">
    <location>
        <begin position="333"/>
        <end position="354"/>
    </location>
</feature>
<evidence type="ECO:0000313" key="3">
    <source>
        <dbReference type="EMBL" id="AOV01239.1"/>
    </source>
</evidence>
<keyword evidence="4" id="KW-0808">Transferase</keyword>
<keyword evidence="4" id="KW-0012">Acyltransferase</keyword>
<dbReference type="PANTHER" id="PTHR23028">
    <property type="entry name" value="ACETYLTRANSFERASE"/>
    <property type="match status" value="1"/>
</dbReference>
<feature type="transmembrane region" description="Helical" evidence="1">
    <location>
        <begin position="234"/>
        <end position="253"/>
    </location>
</feature>
<keyword evidence="5" id="KW-1185">Reference proteome</keyword>
<reference evidence="4" key="2">
    <citation type="submission" date="2023-03" db="EMBL/GenBank/DDBJ databases">
        <title>Synergistic degradation of erythromycin by symbiotic bacteria Ery-6A and Ery-6B and application in simulated water remediation.</title>
        <authorList>
            <person name="Xu S."/>
        </authorList>
    </citation>
    <scope>NUCLEOTIDE SEQUENCE</scope>
    <source>
        <strain evidence="4">Ery-6A</strain>
    </source>
</reference>
<dbReference type="Proteomes" id="UP001219066">
    <property type="component" value="Chromosome"/>
</dbReference>
<feature type="transmembrane region" description="Helical" evidence="1">
    <location>
        <begin position="292"/>
        <end position="313"/>
    </location>
</feature>
<keyword evidence="1" id="KW-0812">Transmembrane</keyword>
<evidence type="ECO:0000313" key="4">
    <source>
        <dbReference type="EMBL" id="WFF83717.1"/>
    </source>
</evidence>
<evidence type="ECO:0000259" key="2">
    <source>
        <dbReference type="Pfam" id="PF01757"/>
    </source>
</evidence>